<dbReference type="GO" id="GO:0004129">
    <property type="term" value="F:cytochrome-c oxidase activity"/>
    <property type="evidence" value="ECO:0007669"/>
    <property type="project" value="UniProtKB-EC"/>
</dbReference>
<evidence type="ECO:0000256" key="6">
    <source>
        <dbReference type="ARBA" id="ARBA00049512"/>
    </source>
</evidence>
<feature type="domain" description="Cytochrome oxidase subunit II copper A binding" evidence="7">
    <location>
        <begin position="1"/>
        <end position="117"/>
    </location>
</feature>
<comment type="caution">
    <text evidence="8">The sequence shown here is derived from an EMBL/GenBank/DDBJ whole genome shotgun (WGS) entry which is preliminary data.</text>
</comment>
<keyword evidence="4" id="KW-0472">Membrane</keyword>
<evidence type="ECO:0000313" key="9">
    <source>
        <dbReference type="Proteomes" id="UP000825935"/>
    </source>
</evidence>
<protein>
    <recommendedName>
        <fullName evidence="5">Cytochrome c oxidase polypeptide II</fullName>
    </recommendedName>
</protein>
<dbReference type="Gene3D" id="2.60.40.420">
    <property type="entry name" value="Cupredoxins - blue copper proteins"/>
    <property type="match status" value="1"/>
</dbReference>
<dbReference type="EMBL" id="CM035412">
    <property type="protein sequence ID" value="KAH7433136.1"/>
    <property type="molecule type" value="Genomic_DNA"/>
</dbReference>
<keyword evidence="9" id="KW-1185">Reference proteome</keyword>
<evidence type="ECO:0000313" key="8">
    <source>
        <dbReference type="EMBL" id="KAH7433136.1"/>
    </source>
</evidence>
<dbReference type="Proteomes" id="UP000825935">
    <property type="component" value="Chromosome 7"/>
</dbReference>
<evidence type="ECO:0000256" key="1">
    <source>
        <dbReference type="ARBA" id="ARBA00001935"/>
    </source>
</evidence>
<dbReference type="Pfam" id="PF00116">
    <property type="entry name" value="COX2"/>
    <property type="match status" value="1"/>
</dbReference>
<comment type="similarity">
    <text evidence="3">Belongs to the cytochrome c oxidase subunit 2 family.</text>
</comment>
<dbReference type="InterPro" id="IPR008972">
    <property type="entry name" value="Cupredoxin"/>
</dbReference>
<evidence type="ECO:0000259" key="7">
    <source>
        <dbReference type="PROSITE" id="PS50857"/>
    </source>
</evidence>
<dbReference type="SUPFAM" id="SSF49503">
    <property type="entry name" value="Cupredoxins"/>
    <property type="match status" value="1"/>
</dbReference>
<evidence type="ECO:0000256" key="3">
    <source>
        <dbReference type="ARBA" id="ARBA00007866"/>
    </source>
</evidence>
<proteinExistence type="inferred from homology"/>
<evidence type="ECO:0000256" key="4">
    <source>
        <dbReference type="ARBA" id="ARBA00023136"/>
    </source>
</evidence>
<dbReference type="PANTHER" id="PTHR22888:SF9">
    <property type="entry name" value="CYTOCHROME C OXIDASE SUBUNIT 2"/>
    <property type="match status" value="1"/>
</dbReference>
<dbReference type="OrthoDB" id="609715at2759"/>
<reference evidence="8" key="1">
    <citation type="submission" date="2021-08" db="EMBL/GenBank/DDBJ databases">
        <title>WGS assembly of Ceratopteris richardii.</title>
        <authorList>
            <person name="Marchant D.B."/>
            <person name="Chen G."/>
            <person name="Jenkins J."/>
            <person name="Shu S."/>
            <person name="Leebens-Mack J."/>
            <person name="Grimwood J."/>
            <person name="Schmutz J."/>
            <person name="Soltis P."/>
            <person name="Soltis D."/>
            <person name="Chen Z.-H."/>
        </authorList>
    </citation>
    <scope>NUCLEOTIDE SEQUENCE</scope>
    <source>
        <strain evidence="8">Whitten #5841</strain>
        <tissue evidence="8">Leaf</tissue>
    </source>
</reference>
<dbReference type="PROSITE" id="PS50857">
    <property type="entry name" value="COX2_CUA"/>
    <property type="match status" value="1"/>
</dbReference>
<accession>A0A8T2UGZ5</accession>
<comment type="subcellular location">
    <subcellularLocation>
        <location evidence="2">Membrane</location>
    </subcellularLocation>
</comment>
<comment type="cofactor">
    <cofactor evidence="1">
        <name>Cu cation</name>
        <dbReference type="ChEBI" id="CHEBI:23378"/>
    </cofactor>
</comment>
<dbReference type="GO" id="GO:0005507">
    <property type="term" value="F:copper ion binding"/>
    <property type="evidence" value="ECO:0007669"/>
    <property type="project" value="InterPro"/>
</dbReference>
<evidence type="ECO:0000256" key="2">
    <source>
        <dbReference type="ARBA" id="ARBA00004370"/>
    </source>
</evidence>
<dbReference type="InterPro" id="IPR002429">
    <property type="entry name" value="CcO_II-like_C"/>
</dbReference>
<comment type="catalytic activity">
    <reaction evidence="6">
        <text>4 Fe(II)-[cytochrome c] + O2 + 8 H(+)(in) = 4 Fe(III)-[cytochrome c] + 2 H2O + 4 H(+)(out)</text>
        <dbReference type="Rhea" id="RHEA:11436"/>
        <dbReference type="Rhea" id="RHEA-COMP:10350"/>
        <dbReference type="Rhea" id="RHEA-COMP:14399"/>
        <dbReference type="ChEBI" id="CHEBI:15377"/>
        <dbReference type="ChEBI" id="CHEBI:15378"/>
        <dbReference type="ChEBI" id="CHEBI:15379"/>
        <dbReference type="ChEBI" id="CHEBI:29033"/>
        <dbReference type="ChEBI" id="CHEBI:29034"/>
        <dbReference type="EC" id="7.1.1.9"/>
    </reaction>
    <physiologicalReaction direction="left-to-right" evidence="6">
        <dbReference type="Rhea" id="RHEA:11437"/>
    </physiologicalReaction>
</comment>
<dbReference type="GO" id="GO:0016020">
    <property type="term" value="C:membrane"/>
    <property type="evidence" value="ECO:0007669"/>
    <property type="project" value="UniProtKB-SubCell"/>
</dbReference>
<organism evidence="8 9">
    <name type="scientific">Ceratopteris richardii</name>
    <name type="common">Triangle waterfern</name>
    <dbReference type="NCBI Taxonomy" id="49495"/>
    <lineage>
        <taxon>Eukaryota</taxon>
        <taxon>Viridiplantae</taxon>
        <taxon>Streptophyta</taxon>
        <taxon>Embryophyta</taxon>
        <taxon>Tracheophyta</taxon>
        <taxon>Polypodiopsida</taxon>
        <taxon>Polypodiidae</taxon>
        <taxon>Polypodiales</taxon>
        <taxon>Pteridineae</taxon>
        <taxon>Pteridaceae</taxon>
        <taxon>Parkerioideae</taxon>
        <taxon>Ceratopteris</taxon>
    </lineage>
</organism>
<dbReference type="AlphaFoldDB" id="A0A8T2UGZ5"/>
<dbReference type="InterPro" id="IPR045187">
    <property type="entry name" value="CcO_II"/>
</dbReference>
<sequence>MFIAIPSFVLLYSMDQVVDPAITIESLTLDSYMISECDLELGQSRTPEVDNRVVVAAKNSFCMIITLDDVLYSWVVPFPGVKHDVCSEIRGTNYVFMHTIIEVVSLNEYLEWVSDHQ</sequence>
<dbReference type="PANTHER" id="PTHR22888">
    <property type="entry name" value="CYTOCHROME C OXIDASE, SUBUNIT II"/>
    <property type="match status" value="1"/>
</dbReference>
<evidence type="ECO:0000256" key="5">
    <source>
        <dbReference type="ARBA" id="ARBA00031389"/>
    </source>
</evidence>
<gene>
    <name evidence="8" type="ORF">KP509_07G055800</name>
</gene>
<name>A0A8T2UGZ5_CERRI</name>
<dbReference type="GO" id="GO:0042773">
    <property type="term" value="P:ATP synthesis coupled electron transport"/>
    <property type="evidence" value="ECO:0007669"/>
    <property type="project" value="TreeGrafter"/>
</dbReference>